<comment type="caution">
    <text evidence="1">The sequence shown here is derived from an EMBL/GenBank/DDBJ whole genome shotgun (WGS) entry which is preliminary data.</text>
</comment>
<organism evidence="1 2">
    <name type="scientific">Acer yangbiense</name>
    <dbReference type="NCBI Taxonomy" id="1000413"/>
    <lineage>
        <taxon>Eukaryota</taxon>
        <taxon>Viridiplantae</taxon>
        <taxon>Streptophyta</taxon>
        <taxon>Embryophyta</taxon>
        <taxon>Tracheophyta</taxon>
        <taxon>Spermatophyta</taxon>
        <taxon>Magnoliopsida</taxon>
        <taxon>eudicotyledons</taxon>
        <taxon>Gunneridae</taxon>
        <taxon>Pentapetalae</taxon>
        <taxon>rosids</taxon>
        <taxon>malvids</taxon>
        <taxon>Sapindales</taxon>
        <taxon>Sapindaceae</taxon>
        <taxon>Hippocastanoideae</taxon>
        <taxon>Acereae</taxon>
        <taxon>Acer</taxon>
    </lineage>
</organism>
<name>A0A5C7IJ50_9ROSI</name>
<proteinExistence type="predicted"/>
<dbReference type="AlphaFoldDB" id="A0A5C7IJ50"/>
<evidence type="ECO:0000313" key="1">
    <source>
        <dbReference type="EMBL" id="TXG69115.1"/>
    </source>
</evidence>
<dbReference type="OrthoDB" id="1750606at2759"/>
<reference evidence="2" key="1">
    <citation type="journal article" date="2019" name="Gigascience">
        <title>De novo genome assembly of the endangered Acer yangbiense, a plant species with extremely small populations endemic to Yunnan Province, China.</title>
        <authorList>
            <person name="Yang J."/>
            <person name="Wariss H.M."/>
            <person name="Tao L."/>
            <person name="Zhang R."/>
            <person name="Yun Q."/>
            <person name="Hollingsworth P."/>
            <person name="Dao Z."/>
            <person name="Luo G."/>
            <person name="Guo H."/>
            <person name="Ma Y."/>
            <person name="Sun W."/>
        </authorList>
    </citation>
    <scope>NUCLEOTIDE SEQUENCE [LARGE SCALE GENOMIC DNA]</scope>
    <source>
        <strain evidence="2">cv. Malutang</strain>
    </source>
</reference>
<dbReference type="Proteomes" id="UP000323000">
    <property type="component" value="Chromosome 2"/>
</dbReference>
<sequence>MDSEEIARLCATMTLKEREGPVRKLKEELKVAEMQMMSSSLVGKILMNQHVNREAFIAVMTKLKASALVRKMKYWDKRTEHRPDNGASRRFVNSREACNGVTQLEMARDGEPKLAPIMGGSLVRKYEQIRQLFAYVEEILGVIVAKARVGWSVGNVANTESEEASIAQKKSTASEILGPASVTQIPLKNNLGFHKEIVLADEGIGPIATDDGKISEGSSWGSFGFQSTMQVVVGGIKHCSDTLARWNAQNRKEMRRDILTKQ</sequence>
<dbReference type="EMBL" id="VAHF01000002">
    <property type="protein sequence ID" value="TXG69115.1"/>
    <property type="molecule type" value="Genomic_DNA"/>
</dbReference>
<protein>
    <submittedName>
        <fullName evidence="1">Uncharacterized protein</fullName>
    </submittedName>
</protein>
<gene>
    <name evidence="1" type="ORF">EZV62_004050</name>
</gene>
<keyword evidence="2" id="KW-1185">Reference proteome</keyword>
<accession>A0A5C7IJ50</accession>
<evidence type="ECO:0000313" key="2">
    <source>
        <dbReference type="Proteomes" id="UP000323000"/>
    </source>
</evidence>